<dbReference type="KEGG" id="llh:I41_25490"/>
<feature type="region of interest" description="Disordered" evidence="1">
    <location>
        <begin position="1"/>
        <end position="33"/>
    </location>
</feature>
<dbReference type="AlphaFoldDB" id="A0A517TYB1"/>
<keyword evidence="3" id="KW-1185">Reference proteome</keyword>
<feature type="compositionally biased region" description="Basic and acidic residues" evidence="1">
    <location>
        <begin position="8"/>
        <end position="25"/>
    </location>
</feature>
<accession>A0A517TYB1</accession>
<dbReference type="Proteomes" id="UP000317909">
    <property type="component" value="Chromosome"/>
</dbReference>
<dbReference type="EMBL" id="CP036339">
    <property type="protein sequence ID" value="QDT73360.1"/>
    <property type="molecule type" value="Genomic_DNA"/>
</dbReference>
<gene>
    <name evidence="2" type="ORF">I41_25490</name>
</gene>
<sequence length="140" mass="15047">MALGLATDSDRELASGHGLSHDNKKSNANQRGRCRSFTKIQTTTTKKTMAAGIQTQGLAVSSVNLLGGNLGATPINLTIKPPAEFFAPPVRHFGLVFNNDLHGFLRQLQLSQLPVLLSTPMPRLGHHSASLFVQPREVAP</sequence>
<proteinExistence type="predicted"/>
<organism evidence="2 3">
    <name type="scientific">Lacipirellula limnantheis</name>
    <dbReference type="NCBI Taxonomy" id="2528024"/>
    <lineage>
        <taxon>Bacteria</taxon>
        <taxon>Pseudomonadati</taxon>
        <taxon>Planctomycetota</taxon>
        <taxon>Planctomycetia</taxon>
        <taxon>Pirellulales</taxon>
        <taxon>Lacipirellulaceae</taxon>
        <taxon>Lacipirellula</taxon>
    </lineage>
</organism>
<evidence type="ECO:0000313" key="2">
    <source>
        <dbReference type="EMBL" id="QDT73360.1"/>
    </source>
</evidence>
<evidence type="ECO:0000256" key="1">
    <source>
        <dbReference type="SAM" id="MobiDB-lite"/>
    </source>
</evidence>
<protein>
    <submittedName>
        <fullName evidence="2">Uncharacterized protein</fullName>
    </submittedName>
</protein>
<reference evidence="2 3" key="1">
    <citation type="submission" date="2019-02" db="EMBL/GenBank/DDBJ databases">
        <title>Deep-cultivation of Planctomycetes and their phenomic and genomic characterization uncovers novel biology.</title>
        <authorList>
            <person name="Wiegand S."/>
            <person name="Jogler M."/>
            <person name="Boedeker C."/>
            <person name="Pinto D."/>
            <person name="Vollmers J."/>
            <person name="Rivas-Marin E."/>
            <person name="Kohn T."/>
            <person name="Peeters S.H."/>
            <person name="Heuer A."/>
            <person name="Rast P."/>
            <person name="Oberbeckmann S."/>
            <person name="Bunk B."/>
            <person name="Jeske O."/>
            <person name="Meyerdierks A."/>
            <person name="Storesund J.E."/>
            <person name="Kallscheuer N."/>
            <person name="Luecker S."/>
            <person name="Lage O.M."/>
            <person name="Pohl T."/>
            <person name="Merkel B.J."/>
            <person name="Hornburger P."/>
            <person name="Mueller R.-W."/>
            <person name="Bruemmer F."/>
            <person name="Labrenz M."/>
            <person name="Spormann A.M."/>
            <person name="Op den Camp H."/>
            <person name="Overmann J."/>
            <person name="Amann R."/>
            <person name="Jetten M.S.M."/>
            <person name="Mascher T."/>
            <person name="Medema M.H."/>
            <person name="Devos D.P."/>
            <person name="Kaster A.-K."/>
            <person name="Ovreas L."/>
            <person name="Rohde M."/>
            <person name="Galperin M.Y."/>
            <person name="Jogler C."/>
        </authorList>
    </citation>
    <scope>NUCLEOTIDE SEQUENCE [LARGE SCALE GENOMIC DNA]</scope>
    <source>
        <strain evidence="2 3">I41</strain>
    </source>
</reference>
<name>A0A517TYB1_9BACT</name>
<evidence type="ECO:0000313" key="3">
    <source>
        <dbReference type="Proteomes" id="UP000317909"/>
    </source>
</evidence>